<dbReference type="Proteomes" id="UP000193648">
    <property type="component" value="Unassembled WGS sequence"/>
</dbReference>
<dbReference type="EMBL" id="MCFF01000037">
    <property type="protein sequence ID" value="ORZ08572.1"/>
    <property type="molecule type" value="Genomic_DNA"/>
</dbReference>
<dbReference type="OrthoDB" id="5353095at2759"/>
<name>A0A1Y2GIQ7_9FUNG</name>
<proteinExistence type="predicted"/>
<dbReference type="GeneID" id="33562819"/>
<keyword evidence="2" id="KW-1185">Reference proteome</keyword>
<protein>
    <recommendedName>
        <fullName evidence="3">Cyclin N-terminal domain-containing protein</fullName>
    </recommendedName>
</protein>
<evidence type="ECO:0000313" key="1">
    <source>
        <dbReference type="EMBL" id="ORZ08572.1"/>
    </source>
</evidence>
<sequence length="130" mass="15203">ITLSKIRKVKTDLLAISEELDLEISTAALAYAYFEKLIMKGSWNGKDSTGISTESNHSPVTKVNRKLMAYIKEHEFQVFSLLEFNLYLPRQEFLPHFEQILYRQDYLNVQEYLGEDEFYSVPSHQHKAPE</sequence>
<reference evidence="1 2" key="1">
    <citation type="submission" date="2016-07" db="EMBL/GenBank/DDBJ databases">
        <title>Pervasive Adenine N6-methylation of Active Genes in Fungi.</title>
        <authorList>
            <consortium name="DOE Joint Genome Institute"/>
            <person name="Mondo S.J."/>
            <person name="Dannebaum R.O."/>
            <person name="Kuo R.C."/>
            <person name="Labutti K."/>
            <person name="Haridas S."/>
            <person name="Kuo A."/>
            <person name="Salamov A."/>
            <person name="Ahrendt S.R."/>
            <person name="Lipzen A."/>
            <person name="Sullivan W."/>
            <person name="Andreopoulos W.B."/>
            <person name="Clum A."/>
            <person name="Lindquist E."/>
            <person name="Daum C."/>
            <person name="Ramamoorthy G.K."/>
            <person name="Gryganskyi A."/>
            <person name="Culley D."/>
            <person name="Magnuson J.K."/>
            <person name="James T.Y."/>
            <person name="O'Malley M.A."/>
            <person name="Stajich J.E."/>
            <person name="Spatafora J.W."/>
            <person name="Visel A."/>
            <person name="Grigoriev I.V."/>
        </authorList>
    </citation>
    <scope>NUCLEOTIDE SEQUENCE [LARGE SCALE GENOMIC DNA]</scope>
    <source>
        <strain evidence="1 2">NRRL 3116</strain>
    </source>
</reference>
<organism evidence="1 2">
    <name type="scientific">Lobosporangium transversale</name>
    <dbReference type="NCBI Taxonomy" id="64571"/>
    <lineage>
        <taxon>Eukaryota</taxon>
        <taxon>Fungi</taxon>
        <taxon>Fungi incertae sedis</taxon>
        <taxon>Mucoromycota</taxon>
        <taxon>Mortierellomycotina</taxon>
        <taxon>Mortierellomycetes</taxon>
        <taxon>Mortierellales</taxon>
        <taxon>Mortierellaceae</taxon>
        <taxon>Lobosporangium</taxon>
    </lineage>
</organism>
<feature type="non-terminal residue" evidence="1">
    <location>
        <position position="1"/>
    </location>
</feature>
<dbReference type="GO" id="GO:0051726">
    <property type="term" value="P:regulation of cell cycle"/>
    <property type="evidence" value="ECO:0007669"/>
    <property type="project" value="InterPro"/>
</dbReference>
<comment type="caution">
    <text evidence="1">The sequence shown here is derived from an EMBL/GenBank/DDBJ whole genome shotgun (WGS) entry which is preliminary data.</text>
</comment>
<gene>
    <name evidence="1" type="ORF">BCR41DRAFT_309953</name>
</gene>
<dbReference type="PANTHER" id="PTHR22896">
    <property type="entry name" value="CDK5 AND ABL1 ENZYME SUBSTRATE 1"/>
    <property type="match status" value="1"/>
</dbReference>
<dbReference type="RefSeq" id="XP_021878500.1">
    <property type="nucleotide sequence ID" value="XM_022020975.1"/>
</dbReference>
<dbReference type="STRING" id="64571.A0A1Y2GIQ7"/>
<evidence type="ECO:0008006" key="3">
    <source>
        <dbReference type="Google" id="ProtNLM"/>
    </source>
</evidence>
<dbReference type="AlphaFoldDB" id="A0A1Y2GIQ7"/>
<dbReference type="InterPro" id="IPR012388">
    <property type="entry name" value="CABLES1/2"/>
</dbReference>
<evidence type="ECO:0000313" key="2">
    <source>
        <dbReference type="Proteomes" id="UP000193648"/>
    </source>
</evidence>
<dbReference type="InParanoid" id="A0A1Y2GIQ7"/>
<dbReference type="PANTHER" id="PTHR22896:SF0">
    <property type="entry name" value="CYCLIN N-TERMINAL DOMAIN-CONTAINING PROTEIN"/>
    <property type="match status" value="1"/>
</dbReference>
<accession>A0A1Y2GIQ7</accession>